<dbReference type="GO" id="GO:0005506">
    <property type="term" value="F:iron ion binding"/>
    <property type="evidence" value="ECO:0007669"/>
    <property type="project" value="InterPro"/>
</dbReference>
<dbReference type="Proteomes" id="UP000188533">
    <property type="component" value="Unassembled WGS sequence"/>
</dbReference>
<protein>
    <submittedName>
        <fullName evidence="14">Cytochrome p450</fullName>
    </submittedName>
</protein>
<evidence type="ECO:0000313" key="15">
    <source>
        <dbReference type="Proteomes" id="UP000188533"/>
    </source>
</evidence>
<dbReference type="InterPro" id="IPR002401">
    <property type="entry name" value="Cyt_P450_E_grp-I"/>
</dbReference>
<evidence type="ECO:0000256" key="6">
    <source>
        <dbReference type="ARBA" id="ARBA00022692"/>
    </source>
</evidence>
<dbReference type="AlphaFoldDB" id="A0A1Q3DZ57"/>
<dbReference type="Pfam" id="PF00067">
    <property type="entry name" value="p450"/>
    <property type="match status" value="2"/>
</dbReference>
<keyword evidence="5 13" id="KW-0349">Heme</keyword>
<dbReference type="PRINTS" id="PR00385">
    <property type="entry name" value="P450"/>
</dbReference>
<dbReference type="PANTHER" id="PTHR24305:SF166">
    <property type="entry name" value="CYTOCHROME P450 12A4, MITOCHONDRIAL-RELATED"/>
    <property type="match status" value="1"/>
</dbReference>
<dbReference type="InterPro" id="IPR017972">
    <property type="entry name" value="Cyt_P450_CS"/>
</dbReference>
<feature type="binding site" description="axial binding residue" evidence="13">
    <location>
        <position position="446"/>
    </location>
    <ligand>
        <name>heme</name>
        <dbReference type="ChEBI" id="CHEBI:30413"/>
    </ligand>
    <ligandPart>
        <name>Fe</name>
        <dbReference type="ChEBI" id="CHEBI:18248"/>
    </ligandPart>
</feature>
<evidence type="ECO:0000256" key="9">
    <source>
        <dbReference type="ARBA" id="ARBA00023002"/>
    </source>
</evidence>
<accession>A0A1Q3DZ57</accession>
<dbReference type="InterPro" id="IPR050121">
    <property type="entry name" value="Cytochrome_P450_monoxygenase"/>
</dbReference>
<evidence type="ECO:0000256" key="12">
    <source>
        <dbReference type="ARBA" id="ARBA00023136"/>
    </source>
</evidence>
<comment type="similarity">
    <text evidence="4">Belongs to the cytochrome P450 family.</text>
</comment>
<dbReference type="GO" id="GO:0016705">
    <property type="term" value="F:oxidoreductase activity, acting on paired donors, with incorporation or reduction of molecular oxygen"/>
    <property type="evidence" value="ECO:0007669"/>
    <property type="project" value="InterPro"/>
</dbReference>
<keyword evidence="7 13" id="KW-0479">Metal-binding</keyword>
<evidence type="ECO:0000256" key="8">
    <source>
        <dbReference type="ARBA" id="ARBA00022989"/>
    </source>
</evidence>
<dbReference type="PRINTS" id="PR00463">
    <property type="entry name" value="EP450I"/>
</dbReference>
<reference evidence="14 15" key="2">
    <citation type="submission" date="2017-02" db="EMBL/GenBank/DDBJ databases">
        <title>A genome survey and senescence transcriptome analysis in Lentinula edodes.</title>
        <authorList>
            <person name="Sakamoto Y."/>
            <person name="Nakade K."/>
            <person name="Sato S."/>
            <person name="Yoshida Y."/>
            <person name="Miyazaki K."/>
            <person name="Natsume S."/>
            <person name="Konno N."/>
        </authorList>
    </citation>
    <scope>NUCLEOTIDE SEQUENCE [LARGE SCALE GENOMIC DNA]</scope>
    <source>
        <strain evidence="14 15">NBRC 111202</strain>
    </source>
</reference>
<reference evidence="14 15" key="1">
    <citation type="submission" date="2016-08" db="EMBL/GenBank/DDBJ databases">
        <authorList>
            <consortium name="Lentinula edodes genome sequencing consortium"/>
            <person name="Sakamoto Y."/>
            <person name="Nakade K."/>
            <person name="Sato S."/>
            <person name="Yoshida Y."/>
            <person name="Miyazaki K."/>
            <person name="Natsume S."/>
            <person name="Konno N."/>
        </authorList>
    </citation>
    <scope>NUCLEOTIDE SEQUENCE [LARGE SCALE GENOMIC DNA]</scope>
    <source>
        <strain evidence="14 15">NBRC 111202</strain>
    </source>
</reference>
<dbReference type="STRING" id="5353.A0A1Q3DZ57"/>
<keyword evidence="11" id="KW-0503">Monooxygenase</keyword>
<dbReference type="GO" id="GO:0020037">
    <property type="term" value="F:heme binding"/>
    <property type="evidence" value="ECO:0007669"/>
    <property type="project" value="InterPro"/>
</dbReference>
<evidence type="ECO:0000256" key="2">
    <source>
        <dbReference type="ARBA" id="ARBA00004370"/>
    </source>
</evidence>
<evidence type="ECO:0000256" key="7">
    <source>
        <dbReference type="ARBA" id="ARBA00022723"/>
    </source>
</evidence>
<dbReference type="PANTHER" id="PTHR24305">
    <property type="entry name" value="CYTOCHROME P450"/>
    <property type="match status" value="1"/>
</dbReference>
<dbReference type="EMBL" id="BDGU01000029">
    <property type="protein sequence ID" value="GAW00297.1"/>
    <property type="molecule type" value="Genomic_DNA"/>
</dbReference>
<organism evidence="14 15">
    <name type="scientific">Lentinula edodes</name>
    <name type="common">Shiitake mushroom</name>
    <name type="synonym">Lentinus edodes</name>
    <dbReference type="NCBI Taxonomy" id="5353"/>
    <lineage>
        <taxon>Eukaryota</taxon>
        <taxon>Fungi</taxon>
        <taxon>Dikarya</taxon>
        <taxon>Basidiomycota</taxon>
        <taxon>Agaricomycotina</taxon>
        <taxon>Agaricomycetes</taxon>
        <taxon>Agaricomycetidae</taxon>
        <taxon>Agaricales</taxon>
        <taxon>Marasmiineae</taxon>
        <taxon>Omphalotaceae</taxon>
        <taxon>Lentinula</taxon>
    </lineage>
</organism>
<dbReference type="InterPro" id="IPR001128">
    <property type="entry name" value="Cyt_P450"/>
</dbReference>
<dbReference type="GO" id="GO:0004497">
    <property type="term" value="F:monooxygenase activity"/>
    <property type="evidence" value="ECO:0007669"/>
    <property type="project" value="UniProtKB-KW"/>
</dbReference>
<evidence type="ECO:0000313" key="14">
    <source>
        <dbReference type="EMBL" id="GAW00297.1"/>
    </source>
</evidence>
<evidence type="ECO:0000256" key="1">
    <source>
        <dbReference type="ARBA" id="ARBA00001971"/>
    </source>
</evidence>
<evidence type="ECO:0000256" key="3">
    <source>
        <dbReference type="ARBA" id="ARBA00004721"/>
    </source>
</evidence>
<keyword evidence="6" id="KW-0812">Transmembrane</keyword>
<name>A0A1Q3DZ57_LENED</name>
<proteinExistence type="inferred from homology"/>
<comment type="subcellular location">
    <subcellularLocation>
        <location evidence="2">Membrane</location>
    </subcellularLocation>
</comment>
<dbReference type="GO" id="GO:0016020">
    <property type="term" value="C:membrane"/>
    <property type="evidence" value="ECO:0007669"/>
    <property type="project" value="UniProtKB-SubCell"/>
</dbReference>
<evidence type="ECO:0000256" key="13">
    <source>
        <dbReference type="PIRSR" id="PIRSR602401-1"/>
    </source>
</evidence>
<comment type="pathway">
    <text evidence="3">Secondary metabolite biosynthesis; terpenoid biosynthesis.</text>
</comment>
<gene>
    <name evidence="14" type="ORF">LENED_001804</name>
</gene>
<dbReference type="SUPFAM" id="SSF48264">
    <property type="entry name" value="Cytochrome P450"/>
    <property type="match status" value="2"/>
</dbReference>
<comment type="cofactor">
    <cofactor evidence="1 13">
        <name>heme</name>
        <dbReference type="ChEBI" id="CHEBI:30413"/>
    </cofactor>
</comment>
<dbReference type="PROSITE" id="PS00086">
    <property type="entry name" value="CYTOCHROME_P450"/>
    <property type="match status" value="1"/>
</dbReference>
<keyword evidence="12" id="KW-0472">Membrane</keyword>
<evidence type="ECO:0000256" key="10">
    <source>
        <dbReference type="ARBA" id="ARBA00023004"/>
    </source>
</evidence>
<keyword evidence="8" id="KW-1133">Transmembrane helix</keyword>
<evidence type="ECO:0000256" key="11">
    <source>
        <dbReference type="ARBA" id="ARBA00023033"/>
    </source>
</evidence>
<sequence length="1062" mass="119408">MSVSRAVSHGHICELFQNQVGLTDFEWQETYGNVVRFKASFGSDYLMISDPKALQRVFQTSGYRWRKTPQRREFSRLTSGKGLAWADGDVHKRQRKIMLPGFSAPEAKNFFPFFSSCAAVLCSRWTDIISASSERHQVFNVSEWMSRAALDAIGQAAFDYDFGATKDQDTELSKLYQGLMAKTFGAPSKTALLLLELFQYVPTSVMEFVNNHNPRFSSLHRVAHLAEATARHLVDTKSDLLLEGKNKKDIMSLLVKANQDAALHPKARLSEEELLAQMRVLLFAGHETSSTTLSFALFELVRNPELQSRIRKEIRSVEKNIEERGDTRFTAQDLESMPLLGATVKETLRFHPVAMHLFRVAVEDDILPLSKPIITTTGEILHELVVPKGTRIVGSVPAYNRNKDVFGDDSFEFNPDRWLESGHVNNDVSLGVYANLATFSAGIRSCIGWRFAVLELQAFLVELIRNFEFEATPALERIRRETAFVMTPTIEGELEKGSQMPLKCLVSVCKILHNISVRIKMARFIYKAESSFVVKIWIFTSNGDFDVAHPSSASPEPTSFMLGNLREILQQPAGLAEFEWQRKYGDVVRFRASFGTDQLMVADPKALQHVLQSSGYKWRKSPVRREIARLTSGKGLAWADGDVHTRQRKVMLPGFRAPETKYFVPFFISCAEAMCSGWKGTISRTGGQSHVFNFPEYVSRATLDAIGQAAFDYDFGSTNNHENELANLYESLTANAFSAPPDIAVLMLDLFRHVPPAVMEFINDHNPKLKVLHRVAGVANEVASGLIAQKTEDIKGGNPNKDIMTFLVQSNLSENPKSRLTEEELLAQMRTLIFGGHETITNTICWAAYEIARNPKLQARLRAEIRATEEKIADRGEEEFTMQDFEEMPVLNAMSKETLRYHPVAIHLYRTAYEDDVLPLLKPIVGKSGEIISEIHIPKGTQVIGSASAYNRNKDVFGEDSFEFNIDRWLEGRVKAEVSLGVYANLATFASGIRSCIAWRFAVTELQTFIVVLLRNFELETTPKLAKIRRESALAMVPTIEGELDKGSQLPLKVSIIPKTEV</sequence>
<keyword evidence="15" id="KW-1185">Reference proteome</keyword>
<dbReference type="CDD" id="cd11069">
    <property type="entry name" value="CYP_FUM15-like"/>
    <property type="match status" value="1"/>
</dbReference>
<dbReference type="InterPro" id="IPR036396">
    <property type="entry name" value="Cyt_P450_sf"/>
</dbReference>
<evidence type="ECO:0000256" key="4">
    <source>
        <dbReference type="ARBA" id="ARBA00010617"/>
    </source>
</evidence>
<comment type="caution">
    <text evidence="14">The sequence shown here is derived from an EMBL/GenBank/DDBJ whole genome shotgun (WGS) entry which is preliminary data.</text>
</comment>
<keyword evidence="10 13" id="KW-0408">Iron</keyword>
<keyword evidence="9" id="KW-0560">Oxidoreductase</keyword>
<evidence type="ECO:0000256" key="5">
    <source>
        <dbReference type="ARBA" id="ARBA00022617"/>
    </source>
</evidence>
<dbReference type="Gene3D" id="1.10.630.10">
    <property type="entry name" value="Cytochrome P450"/>
    <property type="match status" value="2"/>
</dbReference>